<evidence type="ECO:0000259" key="1">
    <source>
        <dbReference type="Pfam" id="PF12705"/>
    </source>
</evidence>
<dbReference type="Pfam" id="PF12705">
    <property type="entry name" value="PDDEXK_1"/>
    <property type="match status" value="1"/>
</dbReference>
<dbReference type="InterPro" id="IPR038726">
    <property type="entry name" value="PDDEXK_AddAB-type"/>
</dbReference>
<dbReference type="InterPro" id="IPR027417">
    <property type="entry name" value="P-loop_NTPase"/>
</dbReference>
<evidence type="ECO:0000313" key="2">
    <source>
        <dbReference type="EMBL" id="AGW13483.1"/>
    </source>
</evidence>
<dbReference type="InterPro" id="IPR011604">
    <property type="entry name" value="PDDEXK-like_dom_sf"/>
</dbReference>
<dbReference type="eggNOG" id="COG2887">
    <property type="taxonomic scope" value="Bacteria"/>
</dbReference>
<feature type="domain" description="PD-(D/E)XK endonuclease-like" evidence="1">
    <location>
        <begin position="707"/>
        <end position="1001"/>
    </location>
</feature>
<sequence length="1006" mass="110909">MLLIPWQADAMRALADLLLDAPRPLHEHLVIFPHRRPQRQLLDTLAARLSHSTVPMRAPRILAGGELLSRLRGELDIAPAVIVSRLDRIHLLQQIVTSLGMAGFPALRDVSAETFFPWGVRLESLLEECFMAAVVPQALEHMEEEVDPFAASLLAALDAVYAAYVETLDARGWSTPGYDAFLVAQQVEEAAAHIEEPSILLAGFDDCSGVEEILFRHLWEQGRADLVLHADPALADGATTTPHWSQGQIQELLARWGAGRPERVPLSAPEPDADEASDELRIPTLHEGYDLHSQLSALAENLRAELAATGHLDGVAVVISEPAMLLPVLHHLPLHSDSGGVDVNISLGYPLARSSLAQLLELCMTLQQHAAGPGLYHWRDLLALIRHPYLKMLTLEEGSPQVLRPLFHGLERRLRQGAPMVRREDLAGMALAGMQHPAHPAQAAQAAPQDPLHLDLLERVFSAFLTAWEQPPTLGRLAETLHGCVELLLHHGLGLWRRFPMDGEGLHRLLHQVLPMLSGATMRDEPCPTSLLFTILRTLLAEERVPFEAEPLTGLQVLGVLEARLLPVKQLHLVGATDDALPGRPGADPLLPDPLRRLLGLPDAWRQERRQAAVFFRCLESAESARLYTQTGAASSGLLDEKKRRSRFVEEMLWRAEQKQGRLLQPGEPPLLRVQFPSVAPGQDRRGLPATPALKDLVAARLRSRPLSPTFLDAYLHCPARCIQEHLLKLKSQDEVKEEGDMAAVGEIVHTTLQTYFGERCHRPMGSADVDPQALGDLFAQTLARHPLAEALRFDHRTATILAGRKRLGDYAAAFPETTILALESQLRGVIDVDGAQVRLAGRADRMDRRDGWLWVLDYKTGSVKLPSRDIWDNFPWADLDAWRGGDPETDREGDALLQQLADRLRSVQLPFYLHCAAQTPPAAAGDVDPAQLDAALVDLARGGQELPLFGPHLEAEDRAFILRHRIPVLLAFLLRHLQTVAVHAAIPGDGCRHCPVSAGCLSRAD</sequence>
<dbReference type="Proteomes" id="UP000016587">
    <property type="component" value="Chromosome"/>
</dbReference>
<dbReference type="PATRIC" id="fig|1121448.10.peg.1647"/>
<dbReference type="Gene3D" id="3.90.320.10">
    <property type="match status" value="1"/>
</dbReference>
<protein>
    <recommendedName>
        <fullName evidence="1">PD-(D/E)XK endonuclease-like domain-containing protein</fullName>
    </recommendedName>
</protein>
<dbReference type="AlphaFoldDB" id="T2GB13"/>
<reference evidence="3" key="2">
    <citation type="submission" date="2013-07" db="EMBL/GenBank/DDBJ databases">
        <authorList>
            <person name="Morais-Silva F.O."/>
            <person name="Rezende A.M."/>
            <person name="Pimentel C."/>
            <person name="Resende D.M."/>
            <person name="Santos C.I."/>
            <person name="Clemente C."/>
            <person name="de Oliveira L.M."/>
            <person name="da Silva S.M."/>
            <person name="Costa D.A."/>
            <person name="Varela-Raposo A."/>
            <person name="Horacio E.C.A."/>
            <person name="Matos M."/>
            <person name="Flores O."/>
            <person name="Ruiz J.C."/>
            <person name="Rodrigues-Pousada C."/>
        </authorList>
    </citation>
    <scope>NUCLEOTIDE SEQUENCE [LARGE SCALE GENOMIC DNA]</scope>
    <source>
        <strain evidence="3">ATCC 19364 / DSM 1382 / NCIMB 9332 / VKM B-1759</strain>
    </source>
</reference>
<accession>T2GB13</accession>
<dbReference type="KEGG" id="dgg:DGI_1660"/>
<organism evidence="2 3">
    <name type="scientific">Megalodesulfovibrio gigas (strain ATCC 19364 / DSM 1382 / NCIMB 9332 / VKM B-1759)</name>
    <name type="common">Desulfovibrio gigas</name>
    <dbReference type="NCBI Taxonomy" id="1121448"/>
    <lineage>
        <taxon>Bacteria</taxon>
        <taxon>Pseudomonadati</taxon>
        <taxon>Thermodesulfobacteriota</taxon>
        <taxon>Desulfovibrionia</taxon>
        <taxon>Desulfovibrionales</taxon>
        <taxon>Desulfovibrionaceae</taxon>
        <taxon>Megalodesulfovibrio</taxon>
    </lineage>
</organism>
<proteinExistence type="predicted"/>
<keyword evidence="3" id="KW-1185">Reference proteome</keyword>
<gene>
    <name evidence="2" type="ORF">DGI_1660</name>
</gene>
<reference evidence="2 3" key="1">
    <citation type="journal article" date="2013" name="J. Bacteriol.">
        <title>Roles of HynAB and Ech, the only two hydrogenases found in the model sulfate reducer Desulfovibrio gigas.</title>
        <authorList>
            <person name="Morais-Silva F.O."/>
            <person name="Santos C.I."/>
            <person name="Rodrigues R."/>
            <person name="Pereira I.A."/>
            <person name="Rodrigues-Pousada C."/>
        </authorList>
    </citation>
    <scope>NUCLEOTIDE SEQUENCE [LARGE SCALE GENOMIC DNA]</scope>
    <source>
        <strain evidence="3">ATCC 19364 / DSM 1382 / NCIMB 9332 / VKM B-1759</strain>
    </source>
</reference>
<name>T2GB13_MEGG1</name>
<dbReference type="HOGENOM" id="CLU_301055_0_0_7"/>
<dbReference type="SUPFAM" id="SSF52540">
    <property type="entry name" value="P-loop containing nucleoside triphosphate hydrolases"/>
    <property type="match status" value="1"/>
</dbReference>
<evidence type="ECO:0000313" key="3">
    <source>
        <dbReference type="Proteomes" id="UP000016587"/>
    </source>
</evidence>
<dbReference type="EMBL" id="CP006585">
    <property type="protein sequence ID" value="AGW13483.1"/>
    <property type="molecule type" value="Genomic_DNA"/>
</dbReference>
<dbReference type="STRING" id="1121448.DGI_1660"/>